<dbReference type="Gene3D" id="3.40.50.300">
    <property type="entry name" value="P-loop containing nucleotide triphosphate hydrolases"/>
    <property type="match status" value="1"/>
</dbReference>
<dbReference type="SUPFAM" id="SSF52540">
    <property type="entry name" value="P-loop containing nucleoside triphosphate hydrolases"/>
    <property type="match status" value="1"/>
</dbReference>
<dbReference type="InterPro" id="IPR027417">
    <property type="entry name" value="P-loop_NTPase"/>
</dbReference>
<dbReference type="InterPro" id="IPR006073">
    <property type="entry name" value="GTP-bd"/>
</dbReference>
<sequence length="193" mass="21660">MLVTGKPNVGKTMFVLNLAQHYNVKNLIYIMKSTNGISHKRKLSIRDCKKLLIDDKPNSTKSIYDFKIPIKKGKGYIELSMMDSCGITSEIHSDKIVRAGIAQAISHYNNSDALFHVVDSHNYTKMSPVDEEIYGFGSELGYYLVLANKIDLLSSEMALSKVKNDFKNAIVIPISAKEGKGFKEVSYYVNKIL</sequence>
<feature type="domain" description="G" evidence="1">
    <location>
        <begin position="2"/>
        <end position="139"/>
    </location>
</feature>
<dbReference type="CDD" id="cd00882">
    <property type="entry name" value="Ras_like_GTPase"/>
    <property type="match status" value="1"/>
</dbReference>
<reference evidence="2" key="1">
    <citation type="journal article" date="2013" name="Extremophiles">
        <title>Proteinivorax tanatarense gen. nov., sp. nov., an anaerobic, haloalkaliphilic, proteolytic bacterium isolated from a decaying algal bloom, and proposal of Proteinivoraceae fam. nov.</title>
        <authorList>
            <person name="Kevbrin V."/>
            <person name="Boltyanskaya Y."/>
            <person name="Zhilina T."/>
            <person name="Kolganova T."/>
            <person name="Lavrentjeva E."/>
            <person name="Kuznetsov B."/>
        </authorList>
    </citation>
    <scope>NUCLEOTIDE SEQUENCE</scope>
    <source>
        <strain evidence="2">Z-910T</strain>
    </source>
</reference>
<accession>A0AAU7VS02</accession>
<dbReference type="GO" id="GO:0005525">
    <property type="term" value="F:GTP binding"/>
    <property type="evidence" value="ECO:0007669"/>
    <property type="project" value="InterPro"/>
</dbReference>
<evidence type="ECO:0000313" key="2">
    <source>
        <dbReference type="EMBL" id="XBX76393.1"/>
    </source>
</evidence>
<evidence type="ECO:0000259" key="1">
    <source>
        <dbReference type="Pfam" id="PF01926"/>
    </source>
</evidence>
<protein>
    <submittedName>
        <fullName evidence="2">GTPase</fullName>
    </submittedName>
</protein>
<gene>
    <name evidence="2" type="ORF">PRVXT_001503</name>
</gene>
<dbReference type="AlphaFoldDB" id="A0AAU7VS02"/>
<name>A0AAU7VS02_9FIRM</name>
<proteinExistence type="predicted"/>
<organism evidence="2">
    <name type="scientific">Proteinivorax tanatarense</name>
    <dbReference type="NCBI Taxonomy" id="1260629"/>
    <lineage>
        <taxon>Bacteria</taxon>
        <taxon>Bacillati</taxon>
        <taxon>Bacillota</taxon>
        <taxon>Clostridia</taxon>
        <taxon>Eubacteriales</taxon>
        <taxon>Proteinivoracaceae</taxon>
        <taxon>Proteinivorax</taxon>
    </lineage>
</organism>
<reference evidence="2" key="2">
    <citation type="submission" date="2024-06" db="EMBL/GenBank/DDBJ databases">
        <authorList>
            <person name="Petrova K.O."/>
            <person name="Toshchakov S.V."/>
            <person name="Boltjanskaja Y.V."/>
            <person name="Kevbrin V."/>
        </authorList>
    </citation>
    <scope>NUCLEOTIDE SEQUENCE</scope>
    <source>
        <strain evidence="2">Z-910T</strain>
    </source>
</reference>
<dbReference type="RefSeq" id="WP_350345132.1">
    <property type="nucleotide sequence ID" value="NZ_CP158367.1"/>
</dbReference>
<dbReference type="EMBL" id="CP158367">
    <property type="protein sequence ID" value="XBX76393.1"/>
    <property type="molecule type" value="Genomic_DNA"/>
</dbReference>
<dbReference type="Pfam" id="PF01926">
    <property type="entry name" value="MMR_HSR1"/>
    <property type="match status" value="1"/>
</dbReference>